<keyword evidence="7" id="KW-1185">Reference proteome</keyword>
<proteinExistence type="inferred from homology"/>
<keyword evidence="1" id="KW-0808">Transferase</keyword>
<gene>
    <name evidence="8" type="primary">LOC108039938</name>
    <name evidence="6" type="synonym">108039938</name>
</gene>
<evidence type="ECO:0000256" key="2">
    <source>
        <dbReference type="ARBA" id="ARBA00023315"/>
    </source>
</evidence>
<dbReference type="RefSeq" id="XP_016972607.1">
    <property type="nucleotide sequence ID" value="XM_017117118.1"/>
</dbReference>
<accession>A0A6P4E3W6</accession>
<evidence type="ECO:0000259" key="5">
    <source>
        <dbReference type="PROSITE" id="PS51186"/>
    </source>
</evidence>
<comment type="similarity">
    <text evidence="3">Belongs to the acetyltransferase family. MAK3 subfamily.</text>
</comment>
<dbReference type="GeneID" id="108039938"/>
<feature type="region of interest" description="Disordered" evidence="4">
    <location>
        <begin position="1"/>
        <end position="25"/>
    </location>
</feature>
<keyword evidence="2" id="KW-0012">Acyltransferase</keyword>
<reference evidence="6" key="3">
    <citation type="submission" date="2025-05" db="UniProtKB">
        <authorList>
            <consortium name="EnsemblMetazoa"/>
        </authorList>
    </citation>
    <scope>IDENTIFICATION</scope>
</reference>
<dbReference type="PANTHER" id="PTHR45896">
    <property type="entry name" value="N-ALPHA-ACETYLTRANSFERASE 30"/>
    <property type="match status" value="1"/>
</dbReference>
<dbReference type="InterPro" id="IPR044542">
    <property type="entry name" value="NAA30-like"/>
</dbReference>
<evidence type="ECO:0000256" key="4">
    <source>
        <dbReference type="SAM" id="MobiDB-lite"/>
    </source>
</evidence>
<dbReference type="SUPFAM" id="SSF55729">
    <property type="entry name" value="Acyl-CoA N-acyltransferases (Nat)"/>
    <property type="match status" value="1"/>
</dbReference>
<evidence type="ECO:0000256" key="3">
    <source>
        <dbReference type="ARBA" id="ARBA00024025"/>
    </source>
</evidence>
<dbReference type="Pfam" id="PF00583">
    <property type="entry name" value="Acetyltransf_1"/>
    <property type="match status" value="1"/>
</dbReference>
<dbReference type="EnsemblMetazoa" id="XM_017117118.1">
    <property type="protein sequence ID" value="XP_016972607.1"/>
    <property type="gene ID" value="LOC108039938"/>
</dbReference>
<dbReference type="AlphaFoldDB" id="A0A6P4E3W6"/>
<feature type="domain" description="N-acetyltransferase" evidence="5">
    <location>
        <begin position="75"/>
        <end position="224"/>
    </location>
</feature>
<name>A0A6P4E3W6_DRORH</name>
<dbReference type="Gene3D" id="3.40.630.30">
    <property type="match status" value="1"/>
</dbReference>
<evidence type="ECO:0000313" key="6">
    <source>
        <dbReference type="EnsemblMetazoa" id="XP_016972607.1"/>
    </source>
</evidence>
<dbReference type="OrthoDB" id="249099at2759"/>
<sequence length="234" mass="26722">MEDDASGAVLLKKDQTSSYEETDLVEKDHPTFVEEEVLQVKDGHGSPEKTVLAAKEKPTSTEETLKVEEKVLKQYTFCVFQEESHLGVLQSLIDKELSEPYSIYTYRYFVYNWPDLCFFALDGGRYVGVIVCKLESILGEFLQGYIAMLAVDVEYRKRGIGRALSEMAIDAMAMKNAAMIVLETELTNKPALALYQSLGFIRERRLLRYYMNGVDAFRLKLMLHDSRDLPLSED</sequence>
<organism evidence="8">
    <name type="scientific">Drosophila rhopaloa</name>
    <name type="common">Fruit fly</name>
    <dbReference type="NCBI Taxonomy" id="1041015"/>
    <lineage>
        <taxon>Eukaryota</taxon>
        <taxon>Metazoa</taxon>
        <taxon>Ecdysozoa</taxon>
        <taxon>Arthropoda</taxon>
        <taxon>Hexapoda</taxon>
        <taxon>Insecta</taxon>
        <taxon>Pterygota</taxon>
        <taxon>Neoptera</taxon>
        <taxon>Endopterygota</taxon>
        <taxon>Diptera</taxon>
        <taxon>Brachycera</taxon>
        <taxon>Muscomorpha</taxon>
        <taxon>Ephydroidea</taxon>
        <taxon>Drosophilidae</taxon>
        <taxon>Drosophila</taxon>
        <taxon>Sophophora</taxon>
    </lineage>
</organism>
<evidence type="ECO:0000313" key="7">
    <source>
        <dbReference type="Proteomes" id="UP001652680"/>
    </source>
</evidence>
<dbReference type="CTD" id="317976"/>
<dbReference type="GO" id="GO:0004596">
    <property type="term" value="F:protein-N-terminal amino-acid acetyltransferase activity"/>
    <property type="evidence" value="ECO:0007669"/>
    <property type="project" value="InterPro"/>
</dbReference>
<dbReference type="PROSITE" id="PS51186">
    <property type="entry name" value="GNAT"/>
    <property type="match status" value="1"/>
</dbReference>
<reference evidence="8" key="2">
    <citation type="submission" date="2025-04" db="UniProtKB">
        <authorList>
            <consortium name="RefSeq"/>
        </authorList>
    </citation>
    <scope>IDENTIFICATION</scope>
</reference>
<dbReference type="OMA" id="EMTNKPA"/>
<dbReference type="InterPro" id="IPR016181">
    <property type="entry name" value="Acyl_CoA_acyltransferase"/>
</dbReference>
<dbReference type="GO" id="GO:0031417">
    <property type="term" value="C:NatC complex"/>
    <property type="evidence" value="ECO:0007669"/>
    <property type="project" value="TreeGrafter"/>
</dbReference>
<evidence type="ECO:0000256" key="1">
    <source>
        <dbReference type="ARBA" id="ARBA00022679"/>
    </source>
</evidence>
<dbReference type="PANTHER" id="PTHR45896:SF1">
    <property type="entry name" value="N-ALPHA-ACETYLTRANSFERASE 30"/>
    <property type="match status" value="1"/>
</dbReference>
<protein>
    <submittedName>
        <fullName evidence="8">N-alpha-acetyltransferase 30</fullName>
    </submittedName>
</protein>
<dbReference type="Proteomes" id="UP001652680">
    <property type="component" value="Unassembled WGS sequence"/>
</dbReference>
<reference evidence="7" key="1">
    <citation type="journal article" date="2021" name="Elife">
        <title>Highly contiguous assemblies of 101 drosophilid genomes.</title>
        <authorList>
            <person name="Kim B.Y."/>
            <person name="Wang J.R."/>
            <person name="Miller D.E."/>
            <person name="Barmina O."/>
            <person name="Delaney E."/>
            <person name="Thompson A."/>
            <person name="Comeault A.A."/>
            <person name="Peede D."/>
            <person name="D'Agostino E.R."/>
            <person name="Pelaez J."/>
            <person name="Aguilar J.M."/>
            <person name="Haji D."/>
            <person name="Matsunaga T."/>
            <person name="Armstrong E.E."/>
            <person name="Zych M."/>
            <person name="Ogawa Y."/>
            <person name="Stamenkovic-Radak M."/>
            <person name="Jelic M."/>
            <person name="Veselinovic M.S."/>
            <person name="Tanaskovic M."/>
            <person name="Eric P."/>
            <person name="Gao J.J."/>
            <person name="Katoh T.K."/>
            <person name="Toda M.J."/>
            <person name="Watabe H."/>
            <person name="Watada M."/>
            <person name="Davis J.S."/>
            <person name="Moyle L.C."/>
            <person name="Manoli G."/>
            <person name="Bertolini E."/>
            <person name="Kostal V."/>
            <person name="Hawley R.S."/>
            <person name="Takahashi A."/>
            <person name="Jones C.D."/>
            <person name="Price D.K."/>
            <person name="Whiteman N."/>
            <person name="Kopp A."/>
            <person name="Matute D.R."/>
            <person name="Petrov D.A."/>
        </authorList>
    </citation>
    <scope>NUCLEOTIDE SEQUENCE [LARGE SCALE GENOMIC DNA]</scope>
</reference>
<dbReference type="CDD" id="cd04301">
    <property type="entry name" value="NAT_SF"/>
    <property type="match status" value="1"/>
</dbReference>
<evidence type="ECO:0000313" key="8">
    <source>
        <dbReference type="RefSeq" id="XP_016972607.1"/>
    </source>
</evidence>
<dbReference type="InterPro" id="IPR000182">
    <property type="entry name" value="GNAT_dom"/>
</dbReference>